<dbReference type="Proteomes" id="UP001500274">
    <property type="component" value="Unassembled WGS sequence"/>
</dbReference>
<sequence length="247" mass="25815">MIELANATWTEVGDFLASGTRVAVLPFGALEQHGPHLPLSTDTLQADAVARRLAESLDAALLPPVAYGNTWSNDALPGTVSIGADTVTALCADIAASLDRAGYALLVEVNGDFGNRLPLQRAAERAAATGQRMPVVVLDYPGLVEIADAVKESPWAAPGLCHADELETSMVLAVAPALVHPDRYSAAYPQLPADFGLRQMPLAPLSPSGVFGDPRPATAEKGEQILAHVAAESERVVRRVLAGLDTA</sequence>
<keyword evidence="4" id="KW-0862">Zinc</keyword>
<dbReference type="InterPro" id="IPR024087">
    <property type="entry name" value="Creatininase-like_sf"/>
</dbReference>
<dbReference type="PANTHER" id="PTHR35005">
    <property type="entry name" value="3-DEHYDRO-SCYLLO-INOSOSE HYDROLASE"/>
    <property type="match status" value="1"/>
</dbReference>
<evidence type="ECO:0000313" key="6">
    <source>
        <dbReference type="EMBL" id="GAA2572427.1"/>
    </source>
</evidence>
<name>A0ABP6BI89_9MICO</name>
<keyword evidence="3" id="KW-0378">Hydrolase</keyword>
<gene>
    <name evidence="6" type="ORF">GCM10009862_09160</name>
</gene>
<evidence type="ECO:0000256" key="2">
    <source>
        <dbReference type="ARBA" id="ARBA00022723"/>
    </source>
</evidence>
<dbReference type="SUPFAM" id="SSF102215">
    <property type="entry name" value="Creatininase"/>
    <property type="match status" value="1"/>
</dbReference>
<dbReference type="RefSeq" id="WP_344227329.1">
    <property type="nucleotide sequence ID" value="NZ_BAAARI010000005.1"/>
</dbReference>
<keyword evidence="7" id="KW-1185">Reference proteome</keyword>
<comment type="cofactor">
    <cofactor evidence="1">
        <name>Zn(2+)</name>
        <dbReference type="ChEBI" id="CHEBI:29105"/>
    </cofactor>
</comment>
<dbReference type="PANTHER" id="PTHR35005:SF1">
    <property type="entry name" value="2-AMINO-5-FORMYLAMINO-6-RIBOSYLAMINOPYRIMIDIN-4(3H)-ONE 5'-MONOPHOSPHATE DEFORMYLASE"/>
    <property type="match status" value="1"/>
</dbReference>
<proteinExistence type="inferred from homology"/>
<dbReference type="EMBL" id="BAAARI010000005">
    <property type="protein sequence ID" value="GAA2572427.1"/>
    <property type="molecule type" value="Genomic_DNA"/>
</dbReference>
<organism evidence="6 7">
    <name type="scientific">Microbacterium binotii</name>
    <dbReference type="NCBI Taxonomy" id="462710"/>
    <lineage>
        <taxon>Bacteria</taxon>
        <taxon>Bacillati</taxon>
        <taxon>Actinomycetota</taxon>
        <taxon>Actinomycetes</taxon>
        <taxon>Micrococcales</taxon>
        <taxon>Microbacteriaceae</taxon>
        <taxon>Microbacterium</taxon>
    </lineage>
</organism>
<evidence type="ECO:0000256" key="5">
    <source>
        <dbReference type="ARBA" id="ARBA00024029"/>
    </source>
</evidence>
<comment type="similarity">
    <text evidence="5">Belongs to the creatininase superfamily.</text>
</comment>
<dbReference type="Pfam" id="PF02633">
    <property type="entry name" value="Creatininase"/>
    <property type="match status" value="1"/>
</dbReference>
<comment type="caution">
    <text evidence="6">The sequence shown here is derived from an EMBL/GenBank/DDBJ whole genome shotgun (WGS) entry which is preliminary data.</text>
</comment>
<dbReference type="InterPro" id="IPR003785">
    <property type="entry name" value="Creatininase/forma_Hydrolase"/>
</dbReference>
<reference evidence="7" key="1">
    <citation type="journal article" date="2019" name="Int. J. Syst. Evol. Microbiol.">
        <title>The Global Catalogue of Microorganisms (GCM) 10K type strain sequencing project: providing services to taxonomists for standard genome sequencing and annotation.</title>
        <authorList>
            <consortium name="The Broad Institute Genomics Platform"/>
            <consortium name="The Broad Institute Genome Sequencing Center for Infectious Disease"/>
            <person name="Wu L."/>
            <person name="Ma J."/>
        </authorList>
    </citation>
    <scope>NUCLEOTIDE SEQUENCE [LARGE SCALE GENOMIC DNA]</scope>
    <source>
        <strain evidence="7">JCM 16365</strain>
    </source>
</reference>
<dbReference type="Gene3D" id="3.40.50.10310">
    <property type="entry name" value="Creatininase"/>
    <property type="match status" value="1"/>
</dbReference>
<keyword evidence="2" id="KW-0479">Metal-binding</keyword>
<evidence type="ECO:0000256" key="1">
    <source>
        <dbReference type="ARBA" id="ARBA00001947"/>
    </source>
</evidence>
<evidence type="ECO:0000256" key="3">
    <source>
        <dbReference type="ARBA" id="ARBA00022801"/>
    </source>
</evidence>
<evidence type="ECO:0000313" key="7">
    <source>
        <dbReference type="Proteomes" id="UP001500274"/>
    </source>
</evidence>
<accession>A0ABP6BI89</accession>
<evidence type="ECO:0000256" key="4">
    <source>
        <dbReference type="ARBA" id="ARBA00022833"/>
    </source>
</evidence>
<protein>
    <submittedName>
        <fullName evidence="6">Creatininase family protein</fullName>
    </submittedName>
</protein>